<evidence type="ECO:0000313" key="2">
    <source>
        <dbReference type="Proteomes" id="UP000012101"/>
    </source>
</evidence>
<organism evidence="1 2">
    <name type="scientific">Leptospira weilii str. 2006001855</name>
    <dbReference type="NCBI Taxonomy" id="996804"/>
    <lineage>
        <taxon>Bacteria</taxon>
        <taxon>Pseudomonadati</taxon>
        <taxon>Spirochaetota</taxon>
        <taxon>Spirochaetia</taxon>
        <taxon>Leptospirales</taxon>
        <taxon>Leptospiraceae</taxon>
        <taxon>Leptospira</taxon>
    </lineage>
</organism>
<reference evidence="1 2" key="1">
    <citation type="submission" date="2013-01" db="EMBL/GenBank/DDBJ databases">
        <authorList>
            <person name="Harkins D.M."/>
            <person name="Durkin A.S."/>
            <person name="Brinkac L.M."/>
            <person name="Haft D.H."/>
            <person name="Selengut J.D."/>
            <person name="Sanka R."/>
            <person name="DePew J."/>
            <person name="Purushe J."/>
            <person name="Hospenthal D.R."/>
            <person name="Murray C.K."/>
            <person name="Pimentel G."/>
            <person name="Wasfy M."/>
            <person name="Vinetz J.M."/>
            <person name="Sutton G.G."/>
            <person name="Nierman W.C."/>
            <person name="Fouts D.E."/>
        </authorList>
    </citation>
    <scope>NUCLEOTIDE SEQUENCE [LARGE SCALE GENOMIC DNA]</scope>
    <source>
        <strain evidence="1 2">2006001855</strain>
    </source>
</reference>
<accession>M6FKU1</accession>
<name>M6FKU1_9LEPT</name>
<evidence type="ECO:0000313" key="1">
    <source>
        <dbReference type="EMBL" id="EMM70764.1"/>
    </source>
</evidence>
<dbReference type="EMBL" id="AFJM02000071">
    <property type="protein sequence ID" value="EMM70764.1"/>
    <property type="molecule type" value="Genomic_DNA"/>
</dbReference>
<sequence>MKLVSDSPKLSTVELTLKYAKIQTEPFFGALINFLIDFIVVKSSRELA</sequence>
<dbReference type="Proteomes" id="UP000012101">
    <property type="component" value="Unassembled WGS sequence"/>
</dbReference>
<dbReference type="AlphaFoldDB" id="M6FKU1"/>
<gene>
    <name evidence="1" type="ORF">LEP1GSC038_1337</name>
</gene>
<proteinExistence type="predicted"/>
<comment type="caution">
    <text evidence="1">The sequence shown here is derived from an EMBL/GenBank/DDBJ whole genome shotgun (WGS) entry which is preliminary data.</text>
</comment>
<protein>
    <submittedName>
        <fullName evidence="1">Uncharacterized protein</fullName>
    </submittedName>
</protein>